<name>A0A963YY62_9PROT</name>
<dbReference type="Proteomes" id="UP000721844">
    <property type="component" value="Unassembled WGS sequence"/>
</dbReference>
<organism evidence="3 4">
    <name type="scientific">Acidisoma cellulosilyticum</name>
    <dbReference type="NCBI Taxonomy" id="2802395"/>
    <lineage>
        <taxon>Bacteria</taxon>
        <taxon>Pseudomonadati</taxon>
        <taxon>Pseudomonadota</taxon>
        <taxon>Alphaproteobacteria</taxon>
        <taxon>Acetobacterales</taxon>
        <taxon>Acidocellaceae</taxon>
        <taxon>Acidisoma</taxon>
    </lineage>
</organism>
<accession>A0A963YY62</accession>
<reference evidence="3 4" key="1">
    <citation type="journal article" date="2021" name="Microorganisms">
        <title>Acidisoma silvae sp. nov. and Acidisomacellulosilytica sp. nov., Two Acidophilic Bacteria Isolated from Decaying Wood, Hydrolyzing Cellulose and Producing Poly-3-hydroxybutyrate.</title>
        <authorList>
            <person name="Mieszkin S."/>
            <person name="Pouder E."/>
            <person name="Uroz S."/>
            <person name="Simon-Colin C."/>
            <person name="Alain K."/>
        </authorList>
    </citation>
    <scope>NUCLEOTIDE SEQUENCE [LARGE SCALE GENOMIC DNA]</scope>
    <source>
        <strain evidence="3 4">HW T5.17</strain>
    </source>
</reference>
<keyword evidence="4" id="KW-1185">Reference proteome</keyword>
<dbReference type="PANTHER" id="PTHR43708:SF8">
    <property type="entry name" value="OXIDOREDUCTASE"/>
    <property type="match status" value="1"/>
</dbReference>
<dbReference type="EMBL" id="JAESVA010000001">
    <property type="protein sequence ID" value="MCB8879367.1"/>
    <property type="molecule type" value="Genomic_DNA"/>
</dbReference>
<dbReference type="AlphaFoldDB" id="A0A963YY62"/>
<feature type="domain" description="GFO/IDH/MocA-like oxidoreductase" evidence="2">
    <location>
        <begin position="127"/>
        <end position="249"/>
    </location>
</feature>
<dbReference type="Pfam" id="PF22725">
    <property type="entry name" value="GFO_IDH_MocA_C3"/>
    <property type="match status" value="1"/>
</dbReference>
<dbReference type="InterPro" id="IPR051317">
    <property type="entry name" value="Gfo/Idh/MocA_oxidoreduct"/>
</dbReference>
<protein>
    <submittedName>
        <fullName evidence="3">Gfo/Idh/MocA family oxidoreductase</fullName>
    </submittedName>
</protein>
<dbReference type="Gene3D" id="3.40.50.720">
    <property type="entry name" value="NAD(P)-binding Rossmann-like Domain"/>
    <property type="match status" value="1"/>
</dbReference>
<dbReference type="GO" id="GO:0000166">
    <property type="term" value="F:nucleotide binding"/>
    <property type="evidence" value="ECO:0007669"/>
    <property type="project" value="InterPro"/>
</dbReference>
<evidence type="ECO:0000259" key="2">
    <source>
        <dbReference type="Pfam" id="PF22725"/>
    </source>
</evidence>
<evidence type="ECO:0000313" key="3">
    <source>
        <dbReference type="EMBL" id="MCB8879367.1"/>
    </source>
</evidence>
<evidence type="ECO:0000259" key="1">
    <source>
        <dbReference type="Pfam" id="PF01408"/>
    </source>
</evidence>
<feature type="domain" description="Gfo/Idh/MocA-like oxidoreductase N-terminal" evidence="1">
    <location>
        <begin position="2"/>
        <end position="117"/>
    </location>
</feature>
<dbReference type="Gene3D" id="3.30.360.10">
    <property type="entry name" value="Dihydrodipicolinate Reductase, domain 2"/>
    <property type="match status" value="1"/>
</dbReference>
<comment type="caution">
    <text evidence="3">The sequence shown here is derived from an EMBL/GenBank/DDBJ whole genome shotgun (WGS) entry which is preliminary data.</text>
</comment>
<dbReference type="SUPFAM" id="SSF51735">
    <property type="entry name" value="NAD(P)-binding Rossmann-fold domains"/>
    <property type="match status" value="1"/>
</dbReference>
<dbReference type="InterPro" id="IPR036291">
    <property type="entry name" value="NAD(P)-bd_dom_sf"/>
</dbReference>
<dbReference type="InterPro" id="IPR000683">
    <property type="entry name" value="Gfo/Idh/MocA-like_OxRdtase_N"/>
</dbReference>
<evidence type="ECO:0000313" key="4">
    <source>
        <dbReference type="Proteomes" id="UP000721844"/>
    </source>
</evidence>
<dbReference type="SUPFAM" id="SSF55347">
    <property type="entry name" value="Glyceraldehyde-3-phosphate dehydrogenase-like, C-terminal domain"/>
    <property type="match status" value="1"/>
</dbReference>
<sequence length="336" mass="37186">MALIGCGFFAQNHLHSWASIPEVEIVAVCDRDAAKAEAAQKNFGAARAYTDAAEMFAAEKLDFVDIATTMQTHLALVEMAAAQGVHVIVQKPLAPSFEDCQKIVDTCAQAGVRLMVHENFRFQSPILAARRALADGRIGKPHYCQASFRSGYDVFSGQPYLATEKRFILIDLGIHILDVCRAIMGEAETLYCLTQHINPKIAGEDVATTMIRHRDGGVSVVDCSYASRRLPEPFPQTVLRIEGEHGTIELLEGYRLRVTSHGQVTEEGVEPETLSWTQKPWHVLQESVLNLQRHWVDTWRKEEMPETSGTDNLQTYALVMAAYRSAESGSVVTLAA</sequence>
<proteinExistence type="predicted"/>
<dbReference type="InterPro" id="IPR055170">
    <property type="entry name" value="GFO_IDH_MocA-like_dom"/>
</dbReference>
<dbReference type="PANTHER" id="PTHR43708">
    <property type="entry name" value="CONSERVED EXPRESSED OXIDOREDUCTASE (EUROFUNG)"/>
    <property type="match status" value="1"/>
</dbReference>
<gene>
    <name evidence="3" type="ORF">ACELLULO517_03910</name>
</gene>
<dbReference type="Pfam" id="PF01408">
    <property type="entry name" value="GFO_IDH_MocA"/>
    <property type="match status" value="1"/>
</dbReference>